<keyword evidence="7" id="KW-0479">Metal-binding</keyword>
<dbReference type="InterPro" id="IPR014145">
    <property type="entry name" value="LigD_pol_dom"/>
</dbReference>
<evidence type="ECO:0000256" key="1">
    <source>
        <dbReference type="ARBA" id="ARBA00001936"/>
    </source>
</evidence>
<dbReference type="EMBL" id="CP027433">
    <property type="protein sequence ID" value="AVM01922.1"/>
    <property type="molecule type" value="Genomic_DNA"/>
</dbReference>
<evidence type="ECO:0000256" key="2">
    <source>
        <dbReference type="ARBA" id="ARBA00012727"/>
    </source>
</evidence>
<name>A0A2S0KJQ1_9ACTN</name>
<keyword evidence="3 25" id="KW-0436">Ligase</keyword>
<evidence type="ECO:0000256" key="7">
    <source>
        <dbReference type="ARBA" id="ARBA00022723"/>
    </source>
</evidence>
<dbReference type="NCBIfam" id="TIGR02779">
    <property type="entry name" value="NHEJ_ligase_lig"/>
    <property type="match status" value="1"/>
</dbReference>
<dbReference type="GO" id="GO:0003887">
    <property type="term" value="F:DNA-directed DNA polymerase activity"/>
    <property type="evidence" value="ECO:0007669"/>
    <property type="project" value="UniProtKB-KW"/>
</dbReference>
<dbReference type="KEGG" id="git:C6V83_00850"/>
<evidence type="ECO:0000256" key="11">
    <source>
        <dbReference type="ARBA" id="ARBA00022839"/>
    </source>
</evidence>
<comment type="cofactor">
    <cofactor evidence="1">
        <name>Mn(2+)</name>
        <dbReference type="ChEBI" id="CHEBI:29035"/>
    </cofactor>
</comment>
<evidence type="ECO:0000256" key="19">
    <source>
        <dbReference type="ARBA" id="ARBA00029943"/>
    </source>
</evidence>
<keyword evidence="15" id="KW-0233">DNA recombination</keyword>
<keyword evidence="6" id="KW-0540">Nuclease</keyword>
<evidence type="ECO:0000259" key="24">
    <source>
        <dbReference type="PROSITE" id="PS50160"/>
    </source>
</evidence>
<keyword evidence="17" id="KW-0464">Manganese</keyword>
<organism evidence="25 26">
    <name type="scientific">Gordonia iterans</name>
    <dbReference type="NCBI Taxonomy" id="1004901"/>
    <lineage>
        <taxon>Bacteria</taxon>
        <taxon>Bacillati</taxon>
        <taxon>Actinomycetota</taxon>
        <taxon>Actinomycetes</taxon>
        <taxon>Mycobacteriales</taxon>
        <taxon>Gordoniaceae</taxon>
        <taxon>Gordonia</taxon>
    </lineage>
</organism>
<evidence type="ECO:0000256" key="15">
    <source>
        <dbReference type="ARBA" id="ARBA00023172"/>
    </source>
</evidence>
<dbReference type="PANTHER" id="PTHR42705:SF2">
    <property type="entry name" value="BIFUNCTIONAL NON-HOMOLOGOUS END JOINING PROTEIN LIGD"/>
    <property type="match status" value="1"/>
</dbReference>
<dbReference type="Pfam" id="PF01068">
    <property type="entry name" value="DNA_ligase_A_M"/>
    <property type="match status" value="1"/>
</dbReference>
<dbReference type="Pfam" id="PF21686">
    <property type="entry name" value="LigD_Prim-Pol"/>
    <property type="match status" value="1"/>
</dbReference>
<dbReference type="PANTHER" id="PTHR42705">
    <property type="entry name" value="BIFUNCTIONAL NON-HOMOLOGOUS END JOINING PROTEIN LIGD"/>
    <property type="match status" value="1"/>
</dbReference>
<keyword evidence="14" id="KW-0238">DNA-binding</keyword>
<evidence type="ECO:0000256" key="18">
    <source>
        <dbReference type="ARBA" id="ARBA00023268"/>
    </source>
</evidence>
<evidence type="ECO:0000256" key="23">
    <source>
        <dbReference type="SAM" id="MobiDB-lite"/>
    </source>
</evidence>
<keyword evidence="12" id="KW-0067">ATP-binding</keyword>
<dbReference type="CDD" id="cd07906">
    <property type="entry name" value="Adenylation_DNA_ligase_LigD_LigC"/>
    <property type="match status" value="1"/>
</dbReference>
<keyword evidence="9" id="KW-0227">DNA damage</keyword>
<dbReference type="GO" id="GO:0046872">
    <property type="term" value="F:metal ion binding"/>
    <property type="evidence" value="ECO:0007669"/>
    <property type="project" value="UniProtKB-KW"/>
</dbReference>
<evidence type="ECO:0000256" key="16">
    <source>
        <dbReference type="ARBA" id="ARBA00023204"/>
    </source>
</evidence>
<dbReference type="PROSITE" id="PS50160">
    <property type="entry name" value="DNA_LIGASE_A3"/>
    <property type="match status" value="1"/>
</dbReference>
<dbReference type="EC" id="6.5.1.1" evidence="2"/>
<evidence type="ECO:0000256" key="13">
    <source>
        <dbReference type="ARBA" id="ARBA00022932"/>
    </source>
</evidence>
<evidence type="ECO:0000256" key="6">
    <source>
        <dbReference type="ARBA" id="ARBA00022722"/>
    </source>
</evidence>
<comment type="catalytic activity">
    <reaction evidence="20">
        <text>ATP + (deoxyribonucleotide)n-3'-hydroxyl + 5'-phospho-(deoxyribonucleotide)m = (deoxyribonucleotide)n+m + AMP + diphosphate.</text>
        <dbReference type="EC" id="6.5.1.1"/>
    </reaction>
</comment>
<evidence type="ECO:0000256" key="9">
    <source>
        <dbReference type="ARBA" id="ARBA00022763"/>
    </source>
</evidence>
<protein>
    <recommendedName>
        <fullName evidence="2">DNA ligase (ATP)</fullName>
        <ecNumber evidence="2">6.5.1.1</ecNumber>
    </recommendedName>
    <alternativeName>
        <fullName evidence="19">NHEJ DNA polymerase</fullName>
    </alternativeName>
</protein>
<dbReference type="Gene3D" id="3.90.920.10">
    <property type="entry name" value="DNA primase, PRIM domain"/>
    <property type="match status" value="1"/>
</dbReference>
<dbReference type="Gene3D" id="3.30.1490.70">
    <property type="match status" value="1"/>
</dbReference>
<dbReference type="GO" id="GO:0003677">
    <property type="term" value="F:DNA binding"/>
    <property type="evidence" value="ECO:0007669"/>
    <property type="project" value="UniProtKB-KW"/>
</dbReference>
<evidence type="ECO:0000313" key="26">
    <source>
        <dbReference type="Proteomes" id="UP000239814"/>
    </source>
</evidence>
<evidence type="ECO:0000256" key="8">
    <source>
        <dbReference type="ARBA" id="ARBA00022741"/>
    </source>
</evidence>
<evidence type="ECO:0000256" key="10">
    <source>
        <dbReference type="ARBA" id="ARBA00022801"/>
    </source>
</evidence>
<keyword evidence="5" id="KW-0548">Nucleotidyltransferase</keyword>
<feature type="compositionally biased region" description="Pro residues" evidence="23">
    <location>
        <begin position="341"/>
        <end position="359"/>
    </location>
</feature>
<dbReference type="Gene3D" id="2.40.50.140">
    <property type="entry name" value="Nucleic acid-binding proteins"/>
    <property type="match status" value="1"/>
</dbReference>
<dbReference type="InterPro" id="IPR014146">
    <property type="entry name" value="LigD_ligase_dom"/>
</dbReference>
<dbReference type="SUPFAM" id="SSF50249">
    <property type="entry name" value="Nucleic acid-binding proteins"/>
    <property type="match status" value="1"/>
</dbReference>
<dbReference type="GO" id="GO:0005524">
    <property type="term" value="F:ATP binding"/>
    <property type="evidence" value="ECO:0007669"/>
    <property type="project" value="UniProtKB-KW"/>
</dbReference>
<dbReference type="InterPro" id="IPR012310">
    <property type="entry name" value="DNA_ligase_ATP-dep_cent"/>
</dbReference>
<dbReference type="GO" id="GO:0004527">
    <property type="term" value="F:exonuclease activity"/>
    <property type="evidence" value="ECO:0007669"/>
    <property type="project" value="UniProtKB-KW"/>
</dbReference>
<gene>
    <name evidence="25" type="ORF">C6V83_00850</name>
</gene>
<keyword evidence="16" id="KW-0234">DNA repair</keyword>
<feature type="compositionally biased region" description="Polar residues" evidence="23">
    <location>
        <begin position="365"/>
        <end position="382"/>
    </location>
</feature>
<dbReference type="AlphaFoldDB" id="A0A2S0KJQ1"/>
<dbReference type="InterPro" id="IPR012309">
    <property type="entry name" value="DNA_ligase_ATP-dep_C"/>
</dbReference>
<evidence type="ECO:0000256" key="22">
    <source>
        <dbReference type="ARBA" id="ARBA00049990"/>
    </source>
</evidence>
<dbReference type="Proteomes" id="UP000239814">
    <property type="component" value="Chromosome"/>
</dbReference>
<feature type="region of interest" description="Disordered" evidence="23">
    <location>
        <begin position="310"/>
        <end position="388"/>
    </location>
</feature>
<dbReference type="OrthoDB" id="9802472at2"/>
<keyword evidence="13" id="KW-0239">DNA-directed DNA polymerase</keyword>
<evidence type="ECO:0000256" key="17">
    <source>
        <dbReference type="ARBA" id="ARBA00023211"/>
    </source>
</evidence>
<feature type="compositionally biased region" description="Polar residues" evidence="23">
    <location>
        <begin position="316"/>
        <end position="328"/>
    </location>
</feature>
<proteinExistence type="inferred from homology"/>
<dbReference type="InterPro" id="IPR052171">
    <property type="entry name" value="NHEJ_LigD"/>
</dbReference>
<dbReference type="GO" id="GO:0006310">
    <property type="term" value="P:DNA recombination"/>
    <property type="evidence" value="ECO:0007669"/>
    <property type="project" value="UniProtKB-KW"/>
</dbReference>
<dbReference type="GO" id="GO:0003910">
    <property type="term" value="F:DNA ligase (ATP) activity"/>
    <property type="evidence" value="ECO:0007669"/>
    <property type="project" value="UniProtKB-EC"/>
</dbReference>
<dbReference type="NCBIfam" id="TIGR02778">
    <property type="entry name" value="ligD_pol"/>
    <property type="match status" value="1"/>
</dbReference>
<dbReference type="SUPFAM" id="SSF56091">
    <property type="entry name" value="DNA ligase/mRNA capping enzyme, catalytic domain"/>
    <property type="match status" value="1"/>
</dbReference>
<dbReference type="RefSeq" id="WP_105943625.1">
    <property type="nucleotide sequence ID" value="NZ_CP027433.1"/>
</dbReference>
<dbReference type="CDD" id="cd07971">
    <property type="entry name" value="OBF_DNA_ligase_LigD"/>
    <property type="match status" value="1"/>
</dbReference>
<accession>A0A2S0KJQ1</accession>
<keyword evidence="11" id="KW-0269">Exonuclease</keyword>
<sequence length="700" mass="76508">MARNELEVDGRTISLTHLDRVLYPDTGTRKYDVIAYYVGIADAILPHLAARPVTRKRWPSGTGTEPFFEKTMPAGAPDWIPRFTIAHSTEDKVYPVASSAAVLVWMAQMAALELHVPQWRIDLSEGTGARRTARLVLDLDPGPDVPLSQCAQVALTIRDVLADAGIESWPVTSGGKGIHVYGRLPAPVRSDSARAVAKEIATSLERAYPDDVTASMSKAARPGKVFVDWSQNSSAKTTLSPYSLRGLEQPWAAAPRKWSELAEADLRQLQYSEVLERFSAAGDLLAELDGPAPTLPEGVVDLGEYRRHRRADVDDSVSTRSARSTIEQGTAPISPPSTTQPTPPTPPPNTTQPTPPPSPNHATRAGSSTRSAGADTEQTVSARSAAGENGTVVPLRPMLAVDESIEGLEAHDWAFEGKWDGYRILVRFADGDLRFRSRSGIDMTADFPELGVLREALSGHSITLDGEVVALDGTGRTDFTLLASRRRRPGEYLLRLYLFDLLELDGHDLSALPWEQRRALLEELTPWFAATPIVQIPGLLDGPGDRAVAEAKAHGWEGVVAKRRSSPYRPGSRSPDWRKQKNWNDVEVVIGGFRMGREGNDRNLGSVLVGLPEETGLRYIGRVGTGWTQSQAADLLAELRDLEIRMCPFVGGVDAPVASSATWVLPKLVADVRFMDWTSTGHLRHPSWRGIRRDKLPGDL</sequence>
<evidence type="ECO:0000256" key="3">
    <source>
        <dbReference type="ARBA" id="ARBA00022598"/>
    </source>
</evidence>
<keyword evidence="26" id="KW-1185">Reference proteome</keyword>
<evidence type="ECO:0000256" key="12">
    <source>
        <dbReference type="ARBA" id="ARBA00022840"/>
    </source>
</evidence>
<evidence type="ECO:0000256" key="14">
    <source>
        <dbReference type="ARBA" id="ARBA00023125"/>
    </source>
</evidence>
<evidence type="ECO:0000256" key="5">
    <source>
        <dbReference type="ARBA" id="ARBA00022695"/>
    </source>
</evidence>
<comment type="similarity">
    <text evidence="22">In the N-terminal section; belongs to the LigD polymerase family.</text>
</comment>
<evidence type="ECO:0000256" key="20">
    <source>
        <dbReference type="ARBA" id="ARBA00034003"/>
    </source>
</evidence>
<dbReference type="InterPro" id="IPR012340">
    <property type="entry name" value="NA-bd_OB-fold"/>
</dbReference>
<evidence type="ECO:0000256" key="21">
    <source>
        <dbReference type="ARBA" id="ARBA00049981"/>
    </source>
</evidence>
<comment type="similarity">
    <text evidence="21">In the C-terminal section; belongs to the ATP-dependent DNA ligase family.</text>
</comment>
<reference evidence="25 26" key="1">
    <citation type="submission" date="2018-03" db="EMBL/GenBank/DDBJ databases">
        <title>Characteristics and genome of n-alkane degrading marine bacteria Gordonia iterans isolated from crude oil contaminated in Tae-an, South Korea.</title>
        <authorList>
            <person name="Lee S.-S."/>
            <person name="Kim H."/>
        </authorList>
    </citation>
    <scope>NUCLEOTIDE SEQUENCE [LARGE SCALE GENOMIC DNA]</scope>
    <source>
        <strain evidence="25 26">Co17</strain>
    </source>
</reference>
<feature type="domain" description="ATP-dependent DNA ligase family profile" evidence="24">
    <location>
        <begin position="496"/>
        <end position="581"/>
    </location>
</feature>
<evidence type="ECO:0000313" key="25">
    <source>
        <dbReference type="EMBL" id="AVM01922.1"/>
    </source>
</evidence>
<keyword evidence="8" id="KW-0547">Nucleotide-binding</keyword>
<keyword evidence="4" id="KW-0808">Transferase</keyword>
<dbReference type="GO" id="GO:0006281">
    <property type="term" value="P:DNA repair"/>
    <property type="evidence" value="ECO:0007669"/>
    <property type="project" value="UniProtKB-KW"/>
</dbReference>
<evidence type="ECO:0000256" key="4">
    <source>
        <dbReference type="ARBA" id="ARBA00022679"/>
    </source>
</evidence>
<dbReference type="Gene3D" id="3.30.470.30">
    <property type="entry name" value="DNA ligase/mRNA capping enzyme"/>
    <property type="match status" value="1"/>
</dbReference>
<dbReference type="Pfam" id="PF04679">
    <property type="entry name" value="DNA_ligase_A_C"/>
    <property type="match status" value="1"/>
</dbReference>
<keyword evidence="10" id="KW-0378">Hydrolase</keyword>
<keyword evidence="18" id="KW-0511">Multifunctional enzyme</keyword>